<reference evidence="2" key="1">
    <citation type="journal article" date="2020" name="Nature">
        <title>Giant virus diversity and host interactions through global metagenomics.</title>
        <authorList>
            <person name="Schulz F."/>
            <person name="Roux S."/>
            <person name="Paez-Espino D."/>
            <person name="Jungbluth S."/>
            <person name="Walsh D.A."/>
            <person name="Denef V.J."/>
            <person name="McMahon K.D."/>
            <person name="Konstantinidis K.T."/>
            <person name="Eloe-Fadrosh E.A."/>
            <person name="Kyrpides N.C."/>
            <person name="Woyke T."/>
        </authorList>
    </citation>
    <scope>NUCLEOTIDE SEQUENCE</scope>
    <source>
        <strain evidence="2">GVMAG-M-3300023174-116</strain>
    </source>
</reference>
<proteinExistence type="predicted"/>
<dbReference type="EMBL" id="MN739534">
    <property type="protein sequence ID" value="QHT11467.1"/>
    <property type="molecule type" value="Genomic_DNA"/>
</dbReference>
<dbReference type="SMART" id="SM00451">
    <property type="entry name" value="ZnF_U1"/>
    <property type="match status" value="2"/>
</dbReference>
<organism evidence="2">
    <name type="scientific">viral metagenome</name>
    <dbReference type="NCBI Taxonomy" id="1070528"/>
    <lineage>
        <taxon>unclassified sequences</taxon>
        <taxon>metagenomes</taxon>
        <taxon>organismal metagenomes</taxon>
    </lineage>
</organism>
<evidence type="ECO:0000259" key="1">
    <source>
        <dbReference type="SMART" id="SM00451"/>
    </source>
</evidence>
<dbReference type="AlphaFoldDB" id="A0A6C0D4M8"/>
<sequence length="549" mass="65490">MFIDKKYFKYKIEDNNYNNKINITHMRIEKSKKIFFEEAPKIHNNYYDYSKVDFKGVCEEIIIICPKHGDFLQIARSHLKHGCEKCGVEKRKQTKIEKSKKKFFEEAPKIHNNYYDYSKAEFCGMCEKINITCPKHGQFLQKPIKHLKGQGCNKCGVERCADGQRKTLDEFVKQSKEKHGEDHYNYDDVEYVNCDTPVNIYCNFHNKSFKQTPWSHLVGYGCTDCGIEKSAKQRISLASQKFWEIANKDEQLDFSKFEYTKSSEKSSVICKTCNSSFQLSPNSYSRGCSCPFCINKSEAKLYDKISNTYETMRQCNYDWCKNVKTKCYFPFDFCIEEYKIIIELDGIQHFKTVKHFRKTPEEQKERDLYKQKCANDNGYSIIRIYQEDVYYDTFDWLKKLYETIEKIKNDRIIQNIYISKNDEYKDFDKIDTNNIIENVIINETYCEVCNITIKYNYKQHEATKKHKDNLLNITPDNSKKYFCKTCNKFITDKRRHYNTENHKSKISKEEWTKQIKELDENTTKKRVNVRVDTDIDVDELEVVEEEHEE</sequence>
<dbReference type="Pfam" id="PF04480">
    <property type="entry name" value="DUF559"/>
    <property type="match status" value="1"/>
</dbReference>
<feature type="domain" description="U1-type" evidence="1">
    <location>
        <begin position="441"/>
        <end position="473"/>
    </location>
</feature>
<dbReference type="GO" id="GO:0003676">
    <property type="term" value="F:nucleic acid binding"/>
    <property type="evidence" value="ECO:0007669"/>
    <property type="project" value="InterPro"/>
</dbReference>
<dbReference type="InterPro" id="IPR007569">
    <property type="entry name" value="DUF559"/>
</dbReference>
<dbReference type="GO" id="GO:0008270">
    <property type="term" value="F:zinc ion binding"/>
    <property type="evidence" value="ECO:0007669"/>
    <property type="project" value="InterPro"/>
</dbReference>
<name>A0A6C0D4M8_9ZZZZ</name>
<dbReference type="SUPFAM" id="SSF52980">
    <property type="entry name" value="Restriction endonuclease-like"/>
    <property type="match status" value="1"/>
</dbReference>
<evidence type="ECO:0000313" key="2">
    <source>
        <dbReference type="EMBL" id="QHT11467.1"/>
    </source>
</evidence>
<dbReference type="InterPro" id="IPR003604">
    <property type="entry name" value="Matrin/U1-like-C_Znf_C2H2"/>
</dbReference>
<protein>
    <recommendedName>
        <fullName evidence="1">U1-type domain-containing protein</fullName>
    </recommendedName>
</protein>
<accession>A0A6C0D4M8</accession>
<feature type="domain" description="U1-type" evidence="1">
    <location>
        <begin position="478"/>
        <end position="509"/>
    </location>
</feature>
<dbReference type="InterPro" id="IPR011335">
    <property type="entry name" value="Restrct_endonuc-II-like"/>
</dbReference>